<keyword evidence="1" id="KW-0472">Membrane</keyword>
<evidence type="ECO:0000256" key="1">
    <source>
        <dbReference type="SAM" id="Phobius"/>
    </source>
</evidence>
<organism evidence="2">
    <name type="scientific">Cucumis melo</name>
    <name type="common">Muskmelon</name>
    <dbReference type="NCBI Taxonomy" id="3656"/>
    <lineage>
        <taxon>Eukaryota</taxon>
        <taxon>Viridiplantae</taxon>
        <taxon>Streptophyta</taxon>
        <taxon>Embryophyta</taxon>
        <taxon>Tracheophyta</taxon>
        <taxon>Spermatophyta</taxon>
        <taxon>Magnoliopsida</taxon>
        <taxon>eudicotyledons</taxon>
        <taxon>Gunneridae</taxon>
        <taxon>Pentapetalae</taxon>
        <taxon>rosids</taxon>
        <taxon>fabids</taxon>
        <taxon>Cucurbitales</taxon>
        <taxon>Cucurbitaceae</taxon>
        <taxon>Benincaseae</taxon>
        <taxon>Cucumis</taxon>
    </lineage>
</organism>
<dbReference type="AlphaFoldDB" id="A0A9I9DFQ2"/>
<dbReference type="EnsemblPlants" id="MELO3C017694.2.1">
    <property type="protein sequence ID" value="MELO3C017694.2.1"/>
    <property type="gene ID" value="MELO3C017694.2"/>
</dbReference>
<sequence length="63" mass="6977">MKEEEIEKANLEERGEMGNYLRVNASPGLREEKWKNKGERQGGICGVGLAFGFVGCSSVLAFR</sequence>
<name>A0A9I9DFQ2_CUCME</name>
<accession>A0A9I9DFQ2</accession>
<dbReference type="Gramene" id="MELO3C017694.2.1">
    <property type="protein sequence ID" value="MELO3C017694.2.1"/>
    <property type="gene ID" value="MELO3C017694.2"/>
</dbReference>
<reference evidence="2" key="1">
    <citation type="submission" date="2023-03" db="UniProtKB">
        <authorList>
            <consortium name="EnsemblPlants"/>
        </authorList>
    </citation>
    <scope>IDENTIFICATION</scope>
</reference>
<evidence type="ECO:0000313" key="2">
    <source>
        <dbReference type="EnsemblPlants" id="MELO3C017694.2.1"/>
    </source>
</evidence>
<keyword evidence="1" id="KW-0812">Transmembrane</keyword>
<keyword evidence="1" id="KW-1133">Transmembrane helix</keyword>
<protein>
    <submittedName>
        <fullName evidence="2">Uncharacterized protein</fullName>
    </submittedName>
</protein>
<proteinExistence type="predicted"/>
<feature type="transmembrane region" description="Helical" evidence="1">
    <location>
        <begin position="43"/>
        <end position="62"/>
    </location>
</feature>